<evidence type="ECO:0000313" key="2">
    <source>
        <dbReference type="Proteomes" id="UP000245999"/>
    </source>
</evidence>
<dbReference type="InterPro" id="IPR026350">
    <property type="entry name" value="GxxExxY"/>
</dbReference>
<proteinExistence type="predicted"/>
<sequence>MEQAVDLTGYNDLTHRIIGCAMTVHCKLGLGFPEVVYQRALAIELFKQGLKAEREAELSIYTAHEVECENEVGCGACPRPSLNGSVDFRSTTGGDKPRTLLRDEYTMATKKSAPAEPTFSLMGGYWLK</sequence>
<accession>A0A2Z3GP17</accession>
<organism evidence="1 2">
    <name type="scientific">Hymenobacter nivis</name>
    <dbReference type="NCBI Taxonomy" id="1850093"/>
    <lineage>
        <taxon>Bacteria</taxon>
        <taxon>Pseudomonadati</taxon>
        <taxon>Bacteroidota</taxon>
        <taxon>Cytophagia</taxon>
        <taxon>Cytophagales</taxon>
        <taxon>Hymenobacteraceae</taxon>
        <taxon>Hymenobacter</taxon>
    </lineage>
</organism>
<reference evidence="2" key="1">
    <citation type="submission" date="2018-04" db="EMBL/GenBank/DDBJ databases">
        <title>Complete genome of Antarctic heterotrophic bacterium Hymenobacter nivis.</title>
        <authorList>
            <person name="Terashima M."/>
        </authorList>
    </citation>
    <scope>NUCLEOTIDE SEQUENCE [LARGE SCALE GENOMIC DNA]</scope>
    <source>
        <strain evidence="2">NBRC 111535</strain>
    </source>
</reference>
<evidence type="ECO:0008006" key="3">
    <source>
        <dbReference type="Google" id="ProtNLM"/>
    </source>
</evidence>
<dbReference type="EMBL" id="CP029145">
    <property type="protein sequence ID" value="AWM33417.1"/>
    <property type="molecule type" value="Genomic_DNA"/>
</dbReference>
<name>A0A2Z3GP17_9BACT</name>
<gene>
    <name evidence="1" type="ORF">DDQ68_11865</name>
</gene>
<dbReference type="KEGG" id="hnv:DDQ68_11865"/>
<protein>
    <recommendedName>
        <fullName evidence="3">GxxExxY protein</fullName>
    </recommendedName>
</protein>
<keyword evidence="2" id="KW-1185">Reference proteome</keyword>
<evidence type="ECO:0000313" key="1">
    <source>
        <dbReference type="EMBL" id="AWM33417.1"/>
    </source>
</evidence>
<dbReference type="OrthoDB" id="9806869at2"/>
<dbReference type="AlphaFoldDB" id="A0A2Z3GP17"/>
<dbReference type="NCBIfam" id="TIGR04256">
    <property type="entry name" value="GxxExxY"/>
    <property type="match status" value="1"/>
</dbReference>
<dbReference type="Proteomes" id="UP000245999">
    <property type="component" value="Chromosome"/>
</dbReference>
<dbReference type="Pfam" id="PF13366">
    <property type="entry name" value="PDDEXK_3"/>
    <property type="match status" value="1"/>
</dbReference>